<dbReference type="GO" id="GO:0004674">
    <property type="term" value="F:protein serine/threonine kinase activity"/>
    <property type="evidence" value="ECO:0007669"/>
    <property type="project" value="UniProtKB-KW"/>
</dbReference>
<sequence length="845" mass="94375">MGHIALRQVVALWGSAMLLIHFVQHTQGSPPQSYTYATTDLYGLQQLYSEWNKSTPDLGKNLAGWRYIPHCQEITFDTPCPCFTESWQGVLCLRQEQPLEPGLILQNFTVYIVGLALTDASLTGSLPPAIGNLSSVVSLIITGNKDLRGPLPPELQLLRNNLNVLDLHGNGFNGSIPKTLATLGEVQEIDLSGNKFRGSLRVDFRQMVWLRTLNLSRNSLGGNIKQEYLQDLPQLITLDLSSNKFSGPLFNLTKSPSLNTLNLSFNSFSGEVSLSNILNTTNSFNLKEIDLSNNTLTGLFPDFSLWTNLTVIDLSYNQFQAAPIPVWFKSLKKNLQVLRLKGNNLFGQFPDHFLQDFLHLKILALDNNHISGTFDIGDVIGLPMLELLSMTNNNITDVFYNGSSLNAIGKFGINLRGNPYCAQISQDDYLKHCVCQQICIDPEFISNGSKSALAVIATSASSSLLAIIILIISLVFWKTRRENRKLQLQVQQHFAERDVKPTIFTFNELRNATEDFSEKTKIGEGSFGAVYKGYLQANAIPVAVKQLFIKNQQSITEFLNEVVVVTAIKHRNLVNLRGCCVREDQRLLVYEYVDNNDLSHHLFDSKENQRLTWPARFNICLGVAKGLQHLHASAQPRIIHRDIKASNILMDQDFQPKIADFGLALFFPDEESHIITSDVAGTRGYWAPEYATMGKLSEKVDVYSFGVLLLEIVSGRKNLDYNMPEPEVYLCQWGRKLYDESNVMKLVDPALSLSKEEETEVRRIINIALLCLQLEPERRPTMAAIVATLQGSLNLEAEGMKHLSQGRIPSTWQSLTSEDDSTVEVDSFGAMGGTLGSSSVVTFGR</sequence>
<evidence type="ECO:0000256" key="3">
    <source>
        <dbReference type="ARBA" id="ARBA00022614"/>
    </source>
</evidence>
<evidence type="ECO:0000256" key="15">
    <source>
        <dbReference type="SAM" id="Phobius"/>
    </source>
</evidence>
<keyword evidence="7" id="KW-0677">Repeat</keyword>
<dbReference type="CDD" id="cd14066">
    <property type="entry name" value="STKc_IRAK"/>
    <property type="match status" value="1"/>
</dbReference>
<dbReference type="SMART" id="SM00220">
    <property type="entry name" value="S_TKc"/>
    <property type="match status" value="1"/>
</dbReference>
<dbReference type="FunFam" id="3.30.200.20:FF:000162">
    <property type="entry name" value="Adenine nucleotide alpha hydrolase-like domain kinase"/>
    <property type="match status" value="1"/>
</dbReference>
<feature type="binding site" evidence="14">
    <location>
        <position position="545"/>
    </location>
    <ligand>
        <name>ATP</name>
        <dbReference type="ChEBI" id="CHEBI:30616"/>
    </ligand>
</feature>
<keyword evidence="10 14" id="KW-0067">ATP-binding</keyword>
<evidence type="ECO:0000256" key="5">
    <source>
        <dbReference type="ARBA" id="ARBA00022692"/>
    </source>
</evidence>
<dbReference type="Pfam" id="PF00560">
    <property type="entry name" value="LRR_1"/>
    <property type="match status" value="1"/>
</dbReference>
<dbReference type="PANTHER" id="PTHR48006">
    <property type="entry name" value="LEUCINE-RICH REPEAT-CONTAINING PROTEIN DDB_G0281931-RELATED"/>
    <property type="match status" value="1"/>
</dbReference>
<evidence type="ECO:0000256" key="10">
    <source>
        <dbReference type="ARBA" id="ARBA00022840"/>
    </source>
</evidence>
<dbReference type="Pfam" id="PF07714">
    <property type="entry name" value="PK_Tyr_Ser-Thr"/>
    <property type="match status" value="1"/>
</dbReference>
<evidence type="ECO:0000256" key="7">
    <source>
        <dbReference type="ARBA" id="ARBA00022737"/>
    </source>
</evidence>
<dbReference type="SUPFAM" id="SSF52058">
    <property type="entry name" value="L domain-like"/>
    <property type="match status" value="1"/>
</dbReference>
<reference evidence="18" key="1">
    <citation type="submission" date="2020-06" db="EMBL/GenBank/DDBJ databases">
        <title>WGS assembly of Ceratodon purpureus strain R40.</title>
        <authorList>
            <person name="Carey S.B."/>
            <person name="Jenkins J."/>
            <person name="Shu S."/>
            <person name="Lovell J.T."/>
            <person name="Sreedasyam A."/>
            <person name="Maumus F."/>
            <person name="Tiley G.P."/>
            <person name="Fernandez-Pozo N."/>
            <person name="Barry K."/>
            <person name="Chen C."/>
            <person name="Wang M."/>
            <person name="Lipzen A."/>
            <person name="Daum C."/>
            <person name="Saski C.A."/>
            <person name="Payton A.C."/>
            <person name="Mcbreen J.C."/>
            <person name="Conrad R.E."/>
            <person name="Kollar L.M."/>
            <person name="Olsson S."/>
            <person name="Huttunen S."/>
            <person name="Landis J.B."/>
            <person name="Wickett N.J."/>
            <person name="Johnson M.G."/>
            <person name="Rensing S.A."/>
            <person name="Grimwood J."/>
            <person name="Schmutz J."/>
            <person name="Mcdaniel S.F."/>
        </authorList>
    </citation>
    <scope>NUCLEOTIDE SEQUENCE</scope>
    <source>
        <strain evidence="18">R40</strain>
    </source>
</reference>
<evidence type="ECO:0000256" key="2">
    <source>
        <dbReference type="ARBA" id="ARBA00022527"/>
    </source>
</evidence>
<keyword evidence="4" id="KW-0808">Transferase</keyword>
<dbReference type="InterPro" id="IPR001611">
    <property type="entry name" value="Leu-rich_rpt"/>
</dbReference>
<dbReference type="PROSITE" id="PS00108">
    <property type="entry name" value="PROTEIN_KINASE_ST"/>
    <property type="match status" value="1"/>
</dbReference>
<keyword evidence="2" id="KW-0723">Serine/threonine-protein kinase</keyword>
<keyword evidence="5 15" id="KW-0812">Transmembrane</keyword>
<keyword evidence="6 16" id="KW-0732">Signal</keyword>
<evidence type="ECO:0000256" key="4">
    <source>
        <dbReference type="ARBA" id="ARBA00022679"/>
    </source>
</evidence>
<dbReference type="Proteomes" id="UP000822688">
    <property type="component" value="Chromosome 10"/>
</dbReference>
<dbReference type="GO" id="GO:0005524">
    <property type="term" value="F:ATP binding"/>
    <property type="evidence" value="ECO:0007669"/>
    <property type="project" value="UniProtKB-UniRule"/>
</dbReference>
<dbReference type="Gene3D" id="3.80.10.10">
    <property type="entry name" value="Ribonuclease Inhibitor"/>
    <property type="match status" value="2"/>
</dbReference>
<organism evidence="18 19">
    <name type="scientific">Ceratodon purpureus</name>
    <name type="common">Fire moss</name>
    <name type="synonym">Dicranum purpureum</name>
    <dbReference type="NCBI Taxonomy" id="3225"/>
    <lineage>
        <taxon>Eukaryota</taxon>
        <taxon>Viridiplantae</taxon>
        <taxon>Streptophyta</taxon>
        <taxon>Embryophyta</taxon>
        <taxon>Bryophyta</taxon>
        <taxon>Bryophytina</taxon>
        <taxon>Bryopsida</taxon>
        <taxon>Dicranidae</taxon>
        <taxon>Pseudoditrichales</taxon>
        <taxon>Ditrichaceae</taxon>
        <taxon>Ceratodon</taxon>
    </lineage>
</organism>
<dbReference type="InterPro" id="IPR001245">
    <property type="entry name" value="Ser-Thr/Tyr_kinase_cat_dom"/>
</dbReference>
<feature type="domain" description="Protein kinase" evidence="17">
    <location>
        <begin position="516"/>
        <end position="793"/>
    </location>
</feature>
<evidence type="ECO:0000256" key="12">
    <source>
        <dbReference type="ARBA" id="ARBA00023136"/>
    </source>
</evidence>
<dbReference type="Gene3D" id="3.30.200.20">
    <property type="entry name" value="Phosphorylase Kinase, domain 1"/>
    <property type="match status" value="1"/>
</dbReference>
<keyword evidence="3" id="KW-0433">Leucine-rich repeat</keyword>
<keyword evidence="12 15" id="KW-0472">Membrane</keyword>
<evidence type="ECO:0000256" key="6">
    <source>
        <dbReference type="ARBA" id="ARBA00022729"/>
    </source>
</evidence>
<evidence type="ECO:0000256" key="14">
    <source>
        <dbReference type="PROSITE-ProRule" id="PRU10141"/>
    </source>
</evidence>
<dbReference type="InterPro" id="IPR032675">
    <property type="entry name" value="LRR_dom_sf"/>
</dbReference>
<evidence type="ECO:0000256" key="9">
    <source>
        <dbReference type="ARBA" id="ARBA00022777"/>
    </source>
</evidence>
<dbReference type="GO" id="GO:0016020">
    <property type="term" value="C:membrane"/>
    <property type="evidence" value="ECO:0007669"/>
    <property type="project" value="UniProtKB-SubCell"/>
</dbReference>
<evidence type="ECO:0000256" key="8">
    <source>
        <dbReference type="ARBA" id="ARBA00022741"/>
    </source>
</evidence>
<dbReference type="PROSITE" id="PS00107">
    <property type="entry name" value="PROTEIN_KINASE_ATP"/>
    <property type="match status" value="1"/>
</dbReference>
<keyword evidence="8 14" id="KW-0547">Nucleotide-binding</keyword>
<dbReference type="AlphaFoldDB" id="A0A8T0GI96"/>
<proteinExistence type="predicted"/>
<evidence type="ECO:0000256" key="1">
    <source>
        <dbReference type="ARBA" id="ARBA00004479"/>
    </source>
</evidence>
<keyword evidence="9" id="KW-0418">Kinase</keyword>
<comment type="subcellular location">
    <subcellularLocation>
        <location evidence="1">Membrane</location>
        <topology evidence="1">Single-pass type I membrane protein</topology>
    </subcellularLocation>
</comment>
<dbReference type="EMBL" id="CM026431">
    <property type="protein sequence ID" value="KAG0558720.1"/>
    <property type="molecule type" value="Genomic_DNA"/>
</dbReference>
<evidence type="ECO:0000256" key="11">
    <source>
        <dbReference type="ARBA" id="ARBA00022989"/>
    </source>
</evidence>
<evidence type="ECO:0000256" key="13">
    <source>
        <dbReference type="ARBA" id="ARBA00023180"/>
    </source>
</evidence>
<dbReference type="FunFam" id="1.10.510.10:FF:000590">
    <property type="entry name" value="PR5-like receptor kinase"/>
    <property type="match status" value="1"/>
</dbReference>
<name>A0A8T0GI96_CERPU</name>
<dbReference type="PROSITE" id="PS50011">
    <property type="entry name" value="PROTEIN_KINASE_DOM"/>
    <property type="match status" value="1"/>
</dbReference>
<feature type="signal peptide" evidence="16">
    <location>
        <begin position="1"/>
        <end position="28"/>
    </location>
</feature>
<dbReference type="InterPro" id="IPR011009">
    <property type="entry name" value="Kinase-like_dom_sf"/>
</dbReference>
<dbReference type="InterPro" id="IPR008271">
    <property type="entry name" value="Ser/Thr_kinase_AS"/>
</dbReference>
<evidence type="ECO:0000313" key="18">
    <source>
        <dbReference type="EMBL" id="KAG0558720.1"/>
    </source>
</evidence>
<dbReference type="InterPro" id="IPR000719">
    <property type="entry name" value="Prot_kinase_dom"/>
</dbReference>
<keyword evidence="11 15" id="KW-1133">Transmembrane helix</keyword>
<dbReference type="InterPro" id="IPR017441">
    <property type="entry name" value="Protein_kinase_ATP_BS"/>
</dbReference>
<dbReference type="PANTHER" id="PTHR48006:SF34">
    <property type="entry name" value="OS08G0203700 PROTEIN"/>
    <property type="match status" value="1"/>
</dbReference>
<keyword evidence="13" id="KW-0325">Glycoprotein</keyword>
<evidence type="ECO:0000313" key="19">
    <source>
        <dbReference type="Proteomes" id="UP000822688"/>
    </source>
</evidence>
<dbReference type="Gene3D" id="1.10.510.10">
    <property type="entry name" value="Transferase(Phosphotransferase) domain 1"/>
    <property type="match status" value="1"/>
</dbReference>
<protein>
    <recommendedName>
        <fullName evidence="17">Protein kinase domain-containing protein</fullName>
    </recommendedName>
</protein>
<dbReference type="SUPFAM" id="SSF56112">
    <property type="entry name" value="Protein kinase-like (PK-like)"/>
    <property type="match status" value="1"/>
</dbReference>
<gene>
    <name evidence="18" type="ORF">KC19_10G048400</name>
</gene>
<comment type="caution">
    <text evidence="18">The sequence shown here is derived from an EMBL/GenBank/DDBJ whole genome shotgun (WGS) entry which is preliminary data.</text>
</comment>
<evidence type="ECO:0000259" key="17">
    <source>
        <dbReference type="PROSITE" id="PS50011"/>
    </source>
</evidence>
<dbReference type="Pfam" id="PF13855">
    <property type="entry name" value="LRR_8"/>
    <property type="match status" value="1"/>
</dbReference>
<feature type="transmembrane region" description="Helical" evidence="15">
    <location>
        <begin position="452"/>
        <end position="477"/>
    </location>
</feature>
<accession>A0A8T0GI96</accession>
<keyword evidence="19" id="KW-1185">Reference proteome</keyword>
<feature type="chain" id="PRO_5035754943" description="Protein kinase domain-containing protein" evidence="16">
    <location>
        <begin position="29"/>
        <end position="845"/>
    </location>
</feature>
<evidence type="ECO:0000256" key="16">
    <source>
        <dbReference type="SAM" id="SignalP"/>
    </source>
</evidence>
<dbReference type="InterPro" id="IPR051824">
    <property type="entry name" value="LRR_Rcpt-Like_S/T_Kinase"/>
</dbReference>